<dbReference type="PANTHER" id="PTHR43035:SF1">
    <property type="entry name" value="FATTY ACID REPRESSION MUTANT PROTEIN 2-RELATED"/>
    <property type="match status" value="1"/>
</dbReference>
<evidence type="ECO:0000313" key="3">
    <source>
        <dbReference type="Proteomes" id="UP001590950"/>
    </source>
</evidence>
<evidence type="ECO:0000313" key="2">
    <source>
        <dbReference type="EMBL" id="KAL2047397.1"/>
    </source>
</evidence>
<dbReference type="Proteomes" id="UP001590950">
    <property type="component" value="Unassembled WGS sequence"/>
</dbReference>
<protein>
    <recommendedName>
        <fullName evidence="1">Nitroreductase domain-containing protein</fullName>
    </recommendedName>
</protein>
<dbReference type="SUPFAM" id="SSF55469">
    <property type="entry name" value="FMN-dependent nitroreductase-like"/>
    <property type="match status" value="1"/>
</dbReference>
<gene>
    <name evidence="2" type="ORF">N7G274_001418</name>
</gene>
<keyword evidence="3" id="KW-1185">Reference proteome</keyword>
<dbReference type="InterPro" id="IPR000415">
    <property type="entry name" value="Nitroreductase-like"/>
</dbReference>
<proteinExistence type="predicted"/>
<comment type="caution">
    <text evidence="2">The sequence shown here is derived from an EMBL/GenBank/DDBJ whole genome shotgun (WGS) entry which is preliminary data.</text>
</comment>
<dbReference type="EMBL" id="JBEFKJ010000003">
    <property type="protein sequence ID" value="KAL2047397.1"/>
    <property type="molecule type" value="Genomic_DNA"/>
</dbReference>
<dbReference type="InterPro" id="IPR033877">
    <property type="entry name" value="Frm2/Hbn1"/>
</dbReference>
<reference evidence="2 3" key="1">
    <citation type="submission" date="2024-09" db="EMBL/GenBank/DDBJ databases">
        <title>Rethinking Asexuality: The Enigmatic Case of Functional Sexual Genes in Lepraria (Stereocaulaceae).</title>
        <authorList>
            <person name="Doellman M."/>
            <person name="Sun Y."/>
            <person name="Barcenas-Pena A."/>
            <person name="Lumbsch H.T."/>
            <person name="Grewe F."/>
        </authorList>
    </citation>
    <scope>NUCLEOTIDE SEQUENCE [LARGE SCALE GENOMIC DNA]</scope>
    <source>
        <strain evidence="2 3">Mercado 3170</strain>
    </source>
</reference>
<dbReference type="Pfam" id="PF00881">
    <property type="entry name" value="Nitroreductase"/>
    <property type="match status" value="1"/>
</dbReference>
<name>A0ABR4ANS6_9LECA</name>
<dbReference type="InterPro" id="IPR029479">
    <property type="entry name" value="Nitroreductase"/>
</dbReference>
<feature type="domain" description="Nitroreductase" evidence="1">
    <location>
        <begin position="76"/>
        <end position="244"/>
    </location>
</feature>
<sequence length="265" mass="30518">MVLQLLRQALPIHSAPTRILPHYNNVPAYLLPAFLTSSIPNHQQSLLHSSHLQSLKYFTTSTSTMADSKSFFSAVESRRTIYQLSHESPIPDARIKEIVTFALKHTPSSFNSQTSRVVLVLKKKHQELWDAIAEVYKAMLPEDKFNQAKQRFDGFRAGYGTVLFYEDTTNVREFQEKFPTYEDKFPQWSEHTSGMLQYVIWTALEAEGMGVNLQHYNPPIDPRLEKEYGVPPTWSLKSQMVFGKPTGGPMEKTFKPIEERMKVFE</sequence>
<accession>A0ABR4ANS6</accession>
<dbReference type="PANTHER" id="PTHR43035">
    <property type="entry name" value="FATTY ACID REPRESSION MUTANT PROTEIN 2-RELATED"/>
    <property type="match status" value="1"/>
</dbReference>
<dbReference type="CDD" id="cd02140">
    <property type="entry name" value="Frm2-like"/>
    <property type="match status" value="1"/>
</dbReference>
<evidence type="ECO:0000259" key="1">
    <source>
        <dbReference type="Pfam" id="PF00881"/>
    </source>
</evidence>
<dbReference type="Gene3D" id="3.40.109.10">
    <property type="entry name" value="NADH Oxidase"/>
    <property type="match status" value="1"/>
</dbReference>
<organism evidence="2 3">
    <name type="scientific">Stereocaulon virgatum</name>
    <dbReference type="NCBI Taxonomy" id="373712"/>
    <lineage>
        <taxon>Eukaryota</taxon>
        <taxon>Fungi</taxon>
        <taxon>Dikarya</taxon>
        <taxon>Ascomycota</taxon>
        <taxon>Pezizomycotina</taxon>
        <taxon>Lecanoromycetes</taxon>
        <taxon>OSLEUM clade</taxon>
        <taxon>Lecanoromycetidae</taxon>
        <taxon>Lecanorales</taxon>
        <taxon>Lecanorineae</taxon>
        <taxon>Stereocaulaceae</taxon>
        <taxon>Stereocaulon</taxon>
    </lineage>
</organism>